<keyword evidence="2 3" id="KW-0802">TPR repeat</keyword>
<dbReference type="PANTHER" id="PTHR16193">
    <property type="entry name" value="TETRATRICOPEPTIDE REPEAT PROTEIN 27"/>
    <property type="match status" value="1"/>
</dbReference>
<gene>
    <name evidence="4" type="ORF">SAMN05443428_10798</name>
</gene>
<dbReference type="Gene3D" id="1.25.40.10">
    <property type="entry name" value="Tetratricopeptide repeat domain"/>
    <property type="match status" value="1"/>
</dbReference>
<dbReference type="OrthoDB" id="1954302at2"/>
<dbReference type="Pfam" id="PF13181">
    <property type="entry name" value="TPR_8"/>
    <property type="match status" value="2"/>
</dbReference>
<feature type="repeat" description="TPR" evidence="3">
    <location>
        <begin position="65"/>
        <end position="98"/>
    </location>
</feature>
<sequence>MIDKNIIKYINENDVEYAKILIGEKFKNNLRLYNYYMGLCLCCEKNFLSAIFHFNKSIEYGLKNALVFYNLGVAYIETESFKEAEKCFIDSIELDTSFTKSYINLAYIYYKNKDYKKAYQIIKLCLSFNDEDYIKKIEKKLLSLIYYF</sequence>
<dbReference type="PANTHER" id="PTHR16193:SF0">
    <property type="entry name" value="TETRATRICOPEPTIDE REPEAT PROTEIN 27"/>
    <property type="match status" value="1"/>
</dbReference>
<accession>A0A1T4XAL4</accession>
<evidence type="ECO:0000313" key="4">
    <source>
        <dbReference type="EMBL" id="SKA86529.1"/>
    </source>
</evidence>
<dbReference type="AlphaFoldDB" id="A0A1T4XAL4"/>
<dbReference type="SMART" id="SM00028">
    <property type="entry name" value="TPR"/>
    <property type="match status" value="3"/>
</dbReference>
<dbReference type="InterPro" id="IPR044244">
    <property type="entry name" value="TTC27/Emw1"/>
</dbReference>
<dbReference type="InterPro" id="IPR019734">
    <property type="entry name" value="TPR_rpt"/>
</dbReference>
<name>A0A1T4XAL4_9CLOT</name>
<evidence type="ECO:0000313" key="5">
    <source>
        <dbReference type="Proteomes" id="UP000190105"/>
    </source>
</evidence>
<reference evidence="5" key="1">
    <citation type="submission" date="2017-02" db="EMBL/GenBank/DDBJ databases">
        <authorList>
            <person name="Varghese N."/>
            <person name="Submissions S."/>
        </authorList>
    </citation>
    <scope>NUCLEOTIDE SEQUENCE [LARGE SCALE GENOMIC DNA]</scope>
    <source>
        <strain evidence="5">USBA 833</strain>
    </source>
</reference>
<dbReference type="STRING" id="1147123.SAMN05443428_10798"/>
<dbReference type="EMBL" id="FUYH01000007">
    <property type="protein sequence ID" value="SKA86529.1"/>
    <property type="molecule type" value="Genomic_DNA"/>
</dbReference>
<dbReference type="InterPro" id="IPR011990">
    <property type="entry name" value="TPR-like_helical_dom_sf"/>
</dbReference>
<proteinExistence type="predicted"/>
<evidence type="ECO:0000256" key="2">
    <source>
        <dbReference type="ARBA" id="ARBA00022803"/>
    </source>
</evidence>
<organism evidence="4 5">
    <name type="scientific">Caloramator quimbayensis</name>
    <dbReference type="NCBI Taxonomy" id="1147123"/>
    <lineage>
        <taxon>Bacteria</taxon>
        <taxon>Bacillati</taxon>
        <taxon>Bacillota</taxon>
        <taxon>Clostridia</taxon>
        <taxon>Eubacteriales</taxon>
        <taxon>Clostridiaceae</taxon>
        <taxon>Caloramator</taxon>
    </lineage>
</organism>
<protein>
    <submittedName>
        <fullName evidence="4">Tetratricopeptide repeat-containing protein</fullName>
    </submittedName>
</protein>
<evidence type="ECO:0000256" key="1">
    <source>
        <dbReference type="ARBA" id="ARBA00022737"/>
    </source>
</evidence>
<dbReference type="RefSeq" id="WP_078696246.1">
    <property type="nucleotide sequence ID" value="NZ_FUYH01000007.1"/>
</dbReference>
<keyword evidence="1" id="KW-0677">Repeat</keyword>
<dbReference type="SUPFAM" id="SSF48452">
    <property type="entry name" value="TPR-like"/>
    <property type="match status" value="1"/>
</dbReference>
<dbReference type="Proteomes" id="UP000190105">
    <property type="component" value="Unassembled WGS sequence"/>
</dbReference>
<keyword evidence="5" id="KW-1185">Reference proteome</keyword>
<evidence type="ECO:0000256" key="3">
    <source>
        <dbReference type="PROSITE-ProRule" id="PRU00339"/>
    </source>
</evidence>
<feature type="repeat" description="TPR" evidence="3">
    <location>
        <begin position="99"/>
        <end position="132"/>
    </location>
</feature>
<dbReference type="PROSITE" id="PS50005">
    <property type="entry name" value="TPR"/>
    <property type="match status" value="2"/>
</dbReference>